<dbReference type="Pfam" id="PF00551">
    <property type="entry name" value="Formyl_trans_N"/>
    <property type="match status" value="1"/>
</dbReference>
<feature type="domain" description="Formyl transferase N-terminal" evidence="1">
    <location>
        <begin position="83"/>
        <end position="195"/>
    </location>
</feature>
<dbReference type="SUPFAM" id="SSF53328">
    <property type="entry name" value="Formyltransferase"/>
    <property type="match status" value="1"/>
</dbReference>
<accession>A0A838B1L9</accession>
<reference evidence="2 3" key="1">
    <citation type="submission" date="2020-07" db="EMBL/GenBank/DDBJ databases">
        <title>Definition of the novel symbiovar canariense within Mesorhizobium novociceri, a new species of genus Mesorhizobium nodulating Cicer canariense in the Caldera de Taburiente National Park (La Palma, Canary Islands).</title>
        <authorList>
            <person name="Leon-Barrios M."/>
            <person name="Perez-Yepez J."/>
            <person name="Flores-Felix J.D."/>
            <person name="Ramirez-Baena M.H."/>
            <person name="Pulido-Suarez L."/>
            <person name="Igual J.M."/>
            <person name="Velazquez E."/>
            <person name="Peix A."/>
        </authorList>
    </citation>
    <scope>NUCLEOTIDE SEQUENCE [LARGE SCALE GENOMIC DNA]</scope>
    <source>
        <strain evidence="2 3">CCANP35</strain>
    </source>
</reference>
<keyword evidence="3" id="KW-1185">Reference proteome</keyword>
<proteinExistence type="predicted"/>
<dbReference type="CDD" id="cd08369">
    <property type="entry name" value="FMT_core"/>
    <property type="match status" value="1"/>
</dbReference>
<evidence type="ECO:0000313" key="2">
    <source>
        <dbReference type="EMBL" id="MBA1139799.1"/>
    </source>
</evidence>
<dbReference type="Proteomes" id="UP000558284">
    <property type="component" value="Unassembled WGS sequence"/>
</dbReference>
<gene>
    <name evidence="2" type="ORF">H0241_05965</name>
</gene>
<evidence type="ECO:0000259" key="1">
    <source>
        <dbReference type="Pfam" id="PF00551"/>
    </source>
</evidence>
<dbReference type="Gene3D" id="3.40.50.12230">
    <property type="match status" value="1"/>
</dbReference>
<dbReference type="RefSeq" id="WP_181056485.1">
    <property type="nucleotide sequence ID" value="NZ_JACDTY010000002.1"/>
</dbReference>
<name>A0A838B1L9_9HYPH</name>
<dbReference type="AlphaFoldDB" id="A0A838B1L9"/>
<dbReference type="GO" id="GO:0004479">
    <property type="term" value="F:methionyl-tRNA formyltransferase activity"/>
    <property type="evidence" value="ECO:0007669"/>
    <property type="project" value="TreeGrafter"/>
</dbReference>
<dbReference type="InterPro" id="IPR002376">
    <property type="entry name" value="Formyl_transf_N"/>
</dbReference>
<protein>
    <recommendedName>
        <fullName evidence="1">Formyl transferase N-terminal domain-containing protein</fullName>
    </recommendedName>
</protein>
<dbReference type="InterPro" id="IPR036477">
    <property type="entry name" value="Formyl_transf_N_sf"/>
</dbReference>
<sequence length="329" mass="35990">MDPEASLSAVFVSEISSLTAPMLAAWAEKGHRIAAVVVPGPLPGKQSSFSTWRRHQRRRPILKRYLGHGHPPLIEFAPPYDWAELGQKLAGLEADLLICFGFRGLIPQAVLTLFPNGGLNLHPALLPHYRGPHPIHRLVIDGNHEIHGGVTLHKMTPAFDQGDILAQVALPIEDWHSAATVSAAIARAMARLVVDAAPEHCRGRLTGMPQPSGEYVWAQLQRSPLIVGGESSSAHVARLCRIIGPSVAVNVLVNGKPVRLAQPILRPRPVTGKAPMQRWGVVAFDCADRRVVHLAYNRLTRLLMQLERKLGSVGQRRPALPIRKFGSED</sequence>
<dbReference type="PANTHER" id="PTHR11138">
    <property type="entry name" value="METHIONYL-TRNA FORMYLTRANSFERASE"/>
    <property type="match status" value="1"/>
</dbReference>
<organism evidence="2 3">
    <name type="scientific">Mesorhizobium neociceri</name>
    <dbReference type="NCBI Taxonomy" id="1307853"/>
    <lineage>
        <taxon>Bacteria</taxon>
        <taxon>Pseudomonadati</taxon>
        <taxon>Pseudomonadota</taxon>
        <taxon>Alphaproteobacteria</taxon>
        <taxon>Hyphomicrobiales</taxon>
        <taxon>Phyllobacteriaceae</taxon>
        <taxon>Mesorhizobium</taxon>
    </lineage>
</organism>
<comment type="caution">
    <text evidence="2">The sequence shown here is derived from an EMBL/GenBank/DDBJ whole genome shotgun (WGS) entry which is preliminary data.</text>
</comment>
<dbReference type="PANTHER" id="PTHR11138:SF5">
    <property type="entry name" value="METHIONYL-TRNA FORMYLTRANSFERASE, MITOCHONDRIAL"/>
    <property type="match status" value="1"/>
</dbReference>
<dbReference type="EMBL" id="JACDTY010000002">
    <property type="protein sequence ID" value="MBA1139799.1"/>
    <property type="molecule type" value="Genomic_DNA"/>
</dbReference>
<evidence type="ECO:0000313" key="3">
    <source>
        <dbReference type="Proteomes" id="UP000558284"/>
    </source>
</evidence>